<sequence length="594" mass="58034">MQPTLSTVVPSHAGAGGAGSTVAAPAAGRQSAAGAVFAGLLPHDAMPATQPLAAPAGLALSDPAMRDRLSAALADLEDAVQAGLADLPPTAGQDEVLGVAGLALAQFRETVQAVSDESGVDLGGVMRTNLAASEARLAGLLDTAGTSAPMAVSGDAVRDVAKVAAGLLGHAAAPFAVPPGPVRDLFDRMLAQPPRRAGAVQAVAGAPHAGAEAMGPTQGAGTAGQMPAPATTEAQQAPGSVAHDPDGRGASALTAPSSEAAPRLPSDSARAASGKGAEPPAVAARAESQPALAPNPQPRVAAPQSTPDPSATPAPATLGPATLGLTVPGTGADRVSPALTAPRLGAVRGAGTEGRPGDPAAQAPAAKAPDTEDAVEPDRSPATRAKVREAIVAALRDAVQAQSHGPGPGATSVAQSQPLPTAMPPVPTHPGAASPPAGPPSDQAVPNQSAPDQPASGQAGAAGSETQLRRASLAGQTLRVDLGHAELGDVEIDLAPGDGGKLRIVLRAENPAMLAALRQDRDGLATLLQSSGMAPSGGEVGYESMGQGRRGAPDQGRAVSPATPPDALSEAPLAPQIPAAHRPLPGPGRLDILT</sequence>
<feature type="domain" description="Flagellar hook-length control protein-like C-terminal" evidence="2">
    <location>
        <begin position="474"/>
        <end position="545"/>
    </location>
</feature>
<organism evidence="3 4">
    <name type="scientific">Mesobaculum littorinae</name>
    <dbReference type="NCBI Taxonomy" id="2486419"/>
    <lineage>
        <taxon>Bacteria</taxon>
        <taxon>Pseudomonadati</taxon>
        <taxon>Pseudomonadota</taxon>
        <taxon>Alphaproteobacteria</taxon>
        <taxon>Rhodobacterales</taxon>
        <taxon>Roseobacteraceae</taxon>
        <taxon>Mesobaculum</taxon>
    </lineage>
</organism>
<evidence type="ECO:0000313" key="4">
    <source>
        <dbReference type="Proteomes" id="UP000285908"/>
    </source>
</evidence>
<keyword evidence="3" id="KW-0282">Flagellum</keyword>
<dbReference type="OrthoDB" id="7828543at2"/>
<comment type="caution">
    <text evidence="3">The sequence shown here is derived from an EMBL/GenBank/DDBJ whole genome shotgun (WGS) entry which is preliminary data.</text>
</comment>
<feature type="compositionally biased region" description="Basic and acidic residues" evidence="1">
    <location>
        <begin position="376"/>
        <end position="389"/>
    </location>
</feature>
<dbReference type="AlphaFoldDB" id="A0A438ADS7"/>
<dbReference type="InterPro" id="IPR038610">
    <property type="entry name" value="FliK-like_C_sf"/>
</dbReference>
<feature type="compositionally biased region" description="Low complexity" evidence="1">
    <location>
        <begin position="301"/>
        <end position="332"/>
    </location>
</feature>
<protein>
    <submittedName>
        <fullName evidence="3">Flagellar hook-length control protein FliK</fullName>
    </submittedName>
</protein>
<evidence type="ECO:0000259" key="2">
    <source>
        <dbReference type="Pfam" id="PF02120"/>
    </source>
</evidence>
<feature type="compositionally biased region" description="Low complexity" evidence="1">
    <location>
        <begin position="199"/>
        <end position="216"/>
    </location>
</feature>
<keyword evidence="3" id="KW-0966">Cell projection</keyword>
<evidence type="ECO:0000313" key="3">
    <source>
        <dbReference type="EMBL" id="RVV96856.1"/>
    </source>
</evidence>
<dbReference type="EMBL" id="RQXX01000007">
    <property type="protein sequence ID" value="RVV96856.1"/>
    <property type="molecule type" value="Genomic_DNA"/>
</dbReference>
<accession>A0A438ADS7</accession>
<dbReference type="RefSeq" id="WP_127907650.1">
    <property type="nucleotide sequence ID" value="NZ_RQXX01000007.1"/>
</dbReference>
<keyword evidence="4" id="KW-1185">Reference proteome</keyword>
<dbReference type="Pfam" id="PF02120">
    <property type="entry name" value="Flg_hook"/>
    <property type="match status" value="1"/>
</dbReference>
<feature type="region of interest" description="Disordered" evidence="1">
    <location>
        <begin position="1"/>
        <end position="22"/>
    </location>
</feature>
<dbReference type="InterPro" id="IPR021136">
    <property type="entry name" value="Flagellar_hook_control-like_C"/>
</dbReference>
<dbReference type="Gene3D" id="3.30.750.140">
    <property type="match status" value="1"/>
</dbReference>
<name>A0A438ADS7_9RHOB</name>
<dbReference type="Proteomes" id="UP000285908">
    <property type="component" value="Unassembled WGS sequence"/>
</dbReference>
<gene>
    <name evidence="3" type="ORF">EKE94_16040</name>
</gene>
<feature type="compositionally biased region" description="Low complexity" evidence="1">
    <location>
        <begin position="227"/>
        <end position="238"/>
    </location>
</feature>
<feature type="region of interest" description="Disordered" evidence="1">
    <location>
        <begin position="199"/>
        <end position="468"/>
    </location>
</feature>
<keyword evidence="3" id="KW-0969">Cilium</keyword>
<proteinExistence type="predicted"/>
<feature type="compositionally biased region" description="Low complexity" evidence="1">
    <location>
        <begin position="359"/>
        <end position="368"/>
    </location>
</feature>
<feature type="compositionally biased region" description="Low complexity" evidence="1">
    <location>
        <begin position="450"/>
        <end position="464"/>
    </location>
</feature>
<evidence type="ECO:0000256" key="1">
    <source>
        <dbReference type="SAM" id="MobiDB-lite"/>
    </source>
</evidence>
<feature type="region of interest" description="Disordered" evidence="1">
    <location>
        <begin position="531"/>
        <end position="594"/>
    </location>
</feature>
<reference evidence="3 4" key="1">
    <citation type="submission" date="2018-11" db="EMBL/GenBank/DDBJ databases">
        <title>Mesobaculum littorinae gen. nov., sp. nov., isolated from Littorina scabra that represents a novel genus of the order Rhodobacteraceae.</title>
        <authorList>
            <person name="Li F."/>
        </authorList>
    </citation>
    <scope>NUCLEOTIDE SEQUENCE [LARGE SCALE GENOMIC DNA]</scope>
    <source>
        <strain evidence="3 4">M0103</strain>
    </source>
</reference>